<accession>A0ABT5MHU8</accession>
<evidence type="ECO:0000313" key="6">
    <source>
        <dbReference type="Proteomes" id="UP001528672"/>
    </source>
</evidence>
<dbReference type="NCBIfam" id="TIGR00732">
    <property type="entry name" value="dprA"/>
    <property type="match status" value="1"/>
</dbReference>
<keyword evidence="6" id="KW-1185">Reference proteome</keyword>
<feature type="domain" description="Smf/DprA SLOG" evidence="3">
    <location>
        <begin position="140"/>
        <end position="319"/>
    </location>
</feature>
<feature type="compositionally biased region" description="Low complexity" evidence="2">
    <location>
        <begin position="331"/>
        <end position="354"/>
    </location>
</feature>
<proteinExistence type="inferred from homology"/>
<dbReference type="Pfam" id="PF02481">
    <property type="entry name" value="DNA_processg_A"/>
    <property type="match status" value="1"/>
</dbReference>
<dbReference type="EMBL" id="JAQSIO010000006">
    <property type="protein sequence ID" value="MDD0816155.1"/>
    <property type="molecule type" value="Genomic_DNA"/>
</dbReference>
<protein>
    <submittedName>
        <fullName evidence="5">DNA-processing protein DprA</fullName>
    </submittedName>
</protein>
<dbReference type="Gene3D" id="1.10.10.10">
    <property type="entry name" value="Winged helix-like DNA-binding domain superfamily/Winged helix DNA-binding domain"/>
    <property type="match status" value="1"/>
</dbReference>
<evidence type="ECO:0000313" key="5">
    <source>
        <dbReference type="EMBL" id="MDD0816155.1"/>
    </source>
</evidence>
<reference evidence="5 6" key="1">
    <citation type="submission" date="2023-02" db="EMBL/GenBank/DDBJ databases">
        <title>Bacterial whole genome sequence for Curvibacter sp. HBC28.</title>
        <authorList>
            <person name="Le V."/>
            <person name="Ko S.-R."/>
            <person name="Ahn C.-Y."/>
            <person name="Oh H.-M."/>
        </authorList>
    </citation>
    <scope>NUCLEOTIDE SEQUENCE [LARGE SCALE GENOMIC DNA]</scope>
    <source>
        <strain evidence="5 6">HBC28</strain>
    </source>
</reference>
<organism evidence="5 6">
    <name type="scientific">Curvibacter microcysteis</name>
    <dbReference type="NCBI Taxonomy" id="3026419"/>
    <lineage>
        <taxon>Bacteria</taxon>
        <taxon>Pseudomonadati</taxon>
        <taxon>Pseudomonadota</taxon>
        <taxon>Betaproteobacteria</taxon>
        <taxon>Burkholderiales</taxon>
        <taxon>Comamonadaceae</taxon>
        <taxon>Curvibacter</taxon>
    </lineage>
</organism>
<feature type="region of interest" description="Disordered" evidence="2">
    <location>
        <begin position="325"/>
        <end position="376"/>
    </location>
</feature>
<dbReference type="Proteomes" id="UP001528672">
    <property type="component" value="Unassembled WGS sequence"/>
</dbReference>
<dbReference type="InterPro" id="IPR041614">
    <property type="entry name" value="DprA_WH"/>
</dbReference>
<evidence type="ECO:0000259" key="4">
    <source>
        <dbReference type="Pfam" id="PF17782"/>
    </source>
</evidence>
<name>A0ABT5MHU8_9BURK</name>
<dbReference type="Gene3D" id="3.40.50.450">
    <property type="match status" value="1"/>
</dbReference>
<dbReference type="RefSeq" id="WP_273927848.1">
    <property type="nucleotide sequence ID" value="NZ_JAQSIO010000006.1"/>
</dbReference>
<gene>
    <name evidence="5" type="primary">dprA</name>
    <name evidence="5" type="ORF">PSQ39_16065</name>
</gene>
<dbReference type="SUPFAM" id="SSF102405">
    <property type="entry name" value="MCP/YpsA-like"/>
    <property type="match status" value="1"/>
</dbReference>
<comment type="caution">
    <text evidence="5">The sequence shown here is derived from an EMBL/GenBank/DDBJ whole genome shotgun (WGS) entry which is preliminary data.</text>
</comment>
<feature type="domain" description="DprA winged helix" evidence="4">
    <location>
        <begin position="367"/>
        <end position="426"/>
    </location>
</feature>
<dbReference type="Pfam" id="PF17782">
    <property type="entry name" value="WHD_DprA"/>
    <property type="match status" value="1"/>
</dbReference>
<dbReference type="InterPro" id="IPR057666">
    <property type="entry name" value="DrpA_SLOG"/>
</dbReference>
<comment type="similarity">
    <text evidence="1">Belongs to the DprA/Smf family.</text>
</comment>
<dbReference type="InterPro" id="IPR036388">
    <property type="entry name" value="WH-like_DNA-bd_sf"/>
</dbReference>
<evidence type="ECO:0000256" key="1">
    <source>
        <dbReference type="ARBA" id="ARBA00006525"/>
    </source>
</evidence>
<dbReference type="InterPro" id="IPR003488">
    <property type="entry name" value="DprA"/>
</dbReference>
<evidence type="ECO:0000256" key="2">
    <source>
        <dbReference type="SAM" id="MobiDB-lite"/>
    </source>
</evidence>
<sequence length="434" mass="45626">MPQALPSREEISAWLRLTLSPGLGKQSAYRLLSTFGLPEGLFEQSSAALSPLLSPAQIRSLHTVPETLPELLERTWRWLQAPAPGLRHRVLSLADPDYPSALLALDDPPLLLYLIDAAAPPAAPTPAGPEAPSTWGRGAQALAMVGSRAASPQGLETAQAFAQALATQGVTIVSGLALGIDGAAHRGALAVPDPTPHWPTLAVVGTGLDRVYPRQHQALAHQIAQRGLLLSEYPLGTPPLPGNFPQRNRLIAALSQGTLVVEAALASGSLVTARLAAEQGREVLAIPGSIHAPHSRGCHALIRQGAKLVETVQDIVEEMPWQTLAPRVQTRSSPARSRANAAAARARHNPQPQAMPNTERPATDTPAEPTASRAMPHDPDALLAALGHGPSSLDALQARSGLPTPELQARLLTLELDGQVARLPGGLFQRVGLA</sequence>
<dbReference type="PANTHER" id="PTHR43022">
    <property type="entry name" value="PROTEIN SMF"/>
    <property type="match status" value="1"/>
</dbReference>
<dbReference type="PANTHER" id="PTHR43022:SF1">
    <property type="entry name" value="PROTEIN SMF"/>
    <property type="match status" value="1"/>
</dbReference>
<evidence type="ECO:0000259" key="3">
    <source>
        <dbReference type="Pfam" id="PF02481"/>
    </source>
</evidence>